<evidence type="ECO:0000256" key="5">
    <source>
        <dbReference type="ARBA" id="ARBA00023211"/>
    </source>
</evidence>
<evidence type="ECO:0000259" key="8">
    <source>
        <dbReference type="Pfam" id="PF01321"/>
    </source>
</evidence>
<dbReference type="Gene3D" id="3.40.350.10">
    <property type="entry name" value="Creatinase/prolidase N-terminal domain"/>
    <property type="match status" value="2"/>
</dbReference>
<dbReference type="InterPro" id="IPR032416">
    <property type="entry name" value="Peptidase_M24_C"/>
</dbReference>
<keyword evidence="3" id="KW-0479">Metal-binding</keyword>
<sequence length="646" mass="73313">MTRISTSIIYLILFFINVRFVKNQQTTNFSCEPRPTQADTTDKLQRLRAHLVNNNLFAYVIFSEDEHGSEYVQLYDERRAWISGFLGSAGTAVVTRNSAALWTDGRYWTQAEDELDCKNWYLMRQGQAGVPSLTTWLSNEVNSTPPYNRVGVAAQFASSSWWSGVDSALNAKNATLNEVTELIDLIWTPPERPLPITNPVFVHELKYTGISWEEKVKTIAELVQTKQANGYVVTALEEVAWLFSVRGSDIPYNPFFKAYAIVYANQTTQLWMNENQLTPEARAQLNKVDIRSYASFFSDLLVLSARNDISKIWFSASASQAIFSRIPVQKRLIASSPVELVKATKNSAEQQGIRDCGIRDGVARVRHLAWLEDQINNNININETRSAEELERFQSEEDLFRTLSFDSISAFGPNAAIIHYSPKAKTAAQITKDGLYLLDAGAQYLDCTTDVTRTHVFGTPTEEQKKAYTLVFQGSTDLADAIFPFGTYGRNLDILARQSLYKNFMDYNHGTGHGIGHYLSVHEGPSSISMGYSSSDIPLTDGMVFSDEPGFYLPQNFGIRLETDIMVKNYTLPNNYGGSSTQFLHFEILTFVPFERNLIICEMLTKAQKDWVNWYHMEVRNKLEKTNRLNARELSYLRDKTQEIIC</sequence>
<evidence type="ECO:0000259" key="9">
    <source>
        <dbReference type="Pfam" id="PF16188"/>
    </source>
</evidence>
<dbReference type="InterPro" id="IPR033740">
    <property type="entry name" value="Pept_M24B"/>
</dbReference>
<dbReference type="SUPFAM" id="SSF55920">
    <property type="entry name" value="Creatinase/aminopeptidase"/>
    <property type="match status" value="1"/>
</dbReference>
<name>A0A813U0R6_9BILA</name>
<evidence type="ECO:0000256" key="6">
    <source>
        <dbReference type="SAM" id="SignalP"/>
    </source>
</evidence>
<comment type="caution">
    <text evidence="10">The sequence shown here is derived from an EMBL/GenBank/DDBJ whole genome shotgun (WGS) entry which is preliminary data.</text>
</comment>
<dbReference type="InterPro" id="IPR036005">
    <property type="entry name" value="Creatinase/aminopeptidase-like"/>
</dbReference>
<dbReference type="Pfam" id="PF01321">
    <property type="entry name" value="Creatinase_N"/>
    <property type="match status" value="1"/>
</dbReference>
<evidence type="ECO:0000313" key="10">
    <source>
        <dbReference type="EMBL" id="CAF0819114.1"/>
    </source>
</evidence>
<evidence type="ECO:0000256" key="3">
    <source>
        <dbReference type="ARBA" id="ARBA00022723"/>
    </source>
</evidence>
<protein>
    <submittedName>
        <fullName evidence="10">Uncharacterized protein</fullName>
    </submittedName>
</protein>
<dbReference type="GO" id="GO:0046872">
    <property type="term" value="F:metal ion binding"/>
    <property type="evidence" value="ECO:0007669"/>
    <property type="project" value="UniProtKB-KW"/>
</dbReference>
<keyword evidence="5" id="KW-0464">Manganese</keyword>
<evidence type="ECO:0000256" key="2">
    <source>
        <dbReference type="ARBA" id="ARBA00008766"/>
    </source>
</evidence>
<dbReference type="Proteomes" id="UP000663845">
    <property type="component" value="Unassembled WGS sequence"/>
</dbReference>
<dbReference type="SUPFAM" id="SSF53092">
    <property type="entry name" value="Creatinase/prolidase N-terminal domain"/>
    <property type="match status" value="1"/>
</dbReference>
<dbReference type="PANTHER" id="PTHR43763:SF18">
    <property type="entry name" value="XAA-PRO AMINOPEPTIDASE 1"/>
    <property type="match status" value="1"/>
</dbReference>
<dbReference type="Pfam" id="PF16188">
    <property type="entry name" value="Peptidase_M24_C"/>
    <property type="match status" value="1"/>
</dbReference>
<gene>
    <name evidence="10" type="ORF">JYZ213_LOCUS6211</name>
</gene>
<reference evidence="10" key="1">
    <citation type="submission" date="2021-02" db="EMBL/GenBank/DDBJ databases">
        <authorList>
            <person name="Nowell W R."/>
        </authorList>
    </citation>
    <scope>NUCLEOTIDE SEQUENCE</scope>
</reference>
<dbReference type="Pfam" id="PF16189">
    <property type="entry name" value="Creatinase_N_2"/>
    <property type="match status" value="1"/>
</dbReference>
<proteinExistence type="inferred from homology"/>
<feature type="chain" id="PRO_5032908520" evidence="6">
    <location>
        <begin position="24"/>
        <end position="646"/>
    </location>
</feature>
<keyword evidence="4" id="KW-0378">Hydrolase</keyword>
<accession>A0A813U0R6</accession>
<evidence type="ECO:0000259" key="7">
    <source>
        <dbReference type="Pfam" id="PF00557"/>
    </source>
</evidence>
<dbReference type="InterPro" id="IPR050422">
    <property type="entry name" value="X-Pro_aminopeptidase_P"/>
</dbReference>
<dbReference type="InterPro" id="IPR029149">
    <property type="entry name" value="Creatin/AminoP/Spt16_N"/>
</dbReference>
<dbReference type="FunFam" id="3.90.230.10:FF:000007">
    <property type="entry name" value="Xaa-Pro aminopeptidase P"/>
    <property type="match status" value="1"/>
</dbReference>
<evidence type="ECO:0000256" key="1">
    <source>
        <dbReference type="ARBA" id="ARBA00001936"/>
    </source>
</evidence>
<dbReference type="Pfam" id="PF00557">
    <property type="entry name" value="Peptidase_M24"/>
    <property type="match status" value="1"/>
</dbReference>
<evidence type="ECO:0000256" key="4">
    <source>
        <dbReference type="ARBA" id="ARBA00022801"/>
    </source>
</evidence>
<feature type="domain" description="Peptidase M24 C-terminal" evidence="9">
    <location>
        <begin position="582"/>
        <end position="644"/>
    </location>
</feature>
<dbReference type="InterPro" id="IPR000587">
    <property type="entry name" value="Creatinase_N"/>
</dbReference>
<feature type="domain" description="Creatinase N-terminal" evidence="8">
    <location>
        <begin position="44"/>
        <end position="184"/>
    </location>
</feature>
<dbReference type="GO" id="GO:0005737">
    <property type="term" value="C:cytoplasm"/>
    <property type="evidence" value="ECO:0007669"/>
    <property type="project" value="UniProtKB-ARBA"/>
</dbReference>
<dbReference type="AlphaFoldDB" id="A0A813U0R6"/>
<feature type="domain" description="Peptidase M24" evidence="7">
    <location>
        <begin position="353"/>
        <end position="568"/>
    </location>
</feature>
<dbReference type="EMBL" id="CAJNOG010000038">
    <property type="protein sequence ID" value="CAF0819114.1"/>
    <property type="molecule type" value="Genomic_DNA"/>
</dbReference>
<dbReference type="InterPro" id="IPR000994">
    <property type="entry name" value="Pept_M24"/>
</dbReference>
<comment type="cofactor">
    <cofactor evidence="1">
        <name>Mn(2+)</name>
        <dbReference type="ChEBI" id="CHEBI:29035"/>
    </cofactor>
</comment>
<feature type="signal peptide" evidence="6">
    <location>
        <begin position="1"/>
        <end position="23"/>
    </location>
</feature>
<evidence type="ECO:0000313" key="11">
    <source>
        <dbReference type="Proteomes" id="UP000663845"/>
    </source>
</evidence>
<comment type="similarity">
    <text evidence="2">Belongs to the peptidase M24B family.</text>
</comment>
<dbReference type="CDD" id="cd01085">
    <property type="entry name" value="APP"/>
    <property type="match status" value="1"/>
</dbReference>
<dbReference type="FunFam" id="3.40.350.10:FF:000003">
    <property type="entry name" value="Xaa-pro aminopeptidase P"/>
    <property type="match status" value="1"/>
</dbReference>
<organism evidence="10 11">
    <name type="scientific">Adineta steineri</name>
    <dbReference type="NCBI Taxonomy" id="433720"/>
    <lineage>
        <taxon>Eukaryota</taxon>
        <taxon>Metazoa</taxon>
        <taxon>Spiralia</taxon>
        <taxon>Gnathifera</taxon>
        <taxon>Rotifera</taxon>
        <taxon>Eurotatoria</taxon>
        <taxon>Bdelloidea</taxon>
        <taxon>Adinetida</taxon>
        <taxon>Adinetidae</taxon>
        <taxon>Adineta</taxon>
    </lineage>
</organism>
<dbReference type="PANTHER" id="PTHR43763">
    <property type="entry name" value="XAA-PRO AMINOPEPTIDASE 1"/>
    <property type="match status" value="1"/>
</dbReference>
<dbReference type="GO" id="GO:0070006">
    <property type="term" value="F:metalloaminopeptidase activity"/>
    <property type="evidence" value="ECO:0007669"/>
    <property type="project" value="InterPro"/>
</dbReference>
<dbReference type="Gene3D" id="3.90.230.10">
    <property type="entry name" value="Creatinase/methionine aminopeptidase superfamily"/>
    <property type="match status" value="1"/>
</dbReference>
<keyword evidence="6" id="KW-0732">Signal</keyword>